<evidence type="ECO:0000259" key="1">
    <source>
        <dbReference type="Pfam" id="PF00903"/>
    </source>
</evidence>
<sequence>MKLGATLYIKNTVEAVGFYQEAFGLTLGYHEVYPDGTFMHAELHKDGKEVFAVSESRNDTLVNFMLASDLKDARPTMCFGISFESDEEVKKAFDKLSKNGTILLSLGSLSWSPCCAEVVDQYGVYWYLCV</sequence>
<dbReference type="InterPro" id="IPR004360">
    <property type="entry name" value="Glyas_Fos-R_dOase_dom"/>
</dbReference>
<protein>
    <recommendedName>
        <fullName evidence="1">Glyoxalase/fosfomycin resistance/dioxygenase domain-containing protein</fullName>
    </recommendedName>
</protein>
<dbReference type="RefSeq" id="WP_120195432.1">
    <property type="nucleotide sequence ID" value="NZ_MCIA01000003.1"/>
</dbReference>
<accession>A0A419T958</accession>
<dbReference type="SUPFAM" id="SSF54593">
    <property type="entry name" value="Glyoxalase/Bleomycin resistance protein/Dihydroxybiphenyl dioxygenase"/>
    <property type="match status" value="1"/>
</dbReference>
<comment type="caution">
    <text evidence="2">The sequence shown here is derived from an EMBL/GenBank/DDBJ whole genome shotgun (WGS) entry which is preliminary data.</text>
</comment>
<gene>
    <name evidence="2" type="ORF">BET01_12630</name>
</gene>
<dbReference type="Pfam" id="PF00903">
    <property type="entry name" value="Glyoxalase"/>
    <property type="match status" value="1"/>
</dbReference>
<organism evidence="2 3">
    <name type="scientific">Lacrimispora algidixylanolytica</name>
    <dbReference type="NCBI Taxonomy" id="94868"/>
    <lineage>
        <taxon>Bacteria</taxon>
        <taxon>Bacillati</taxon>
        <taxon>Bacillota</taxon>
        <taxon>Clostridia</taxon>
        <taxon>Lachnospirales</taxon>
        <taxon>Lachnospiraceae</taxon>
        <taxon>Lacrimispora</taxon>
    </lineage>
</organism>
<evidence type="ECO:0000313" key="3">
    <source>
        <dbReference type="Proteomes" id="UP000284277"/>
    </source>
</evidence>
<reference evidence="2 3" key="1">
    <citation type="submission" date="2016-08" db="EMBL/GenBank/DDBJ databases">
        <title>A new outlook on sporulation: Clostridium algidixylanolyticum.</title>
        <authorList>
            <person name="Poppleton D.I."/>
            <person name="Gribaldo S."/>
        </authorList>
    </citation>
    <scope>NUCLEOTIDE SEQUENCE [LARGE SCALE GENOMIC DNA]</scope>
    <source>
        <strain evidence="2 3">SPL73</strain>
    </source>
</reference>
<proteinExistence type="predicted"/>
<dbReference type="EMBL" id="MCIA01000003">
    <property type="protein sequence ID" value="RKD34003.1"/>
    <property type="molecule type" value="Genomic_DNA"/>
</dbReference>
<dbReference type="Proteomes" id="UP000284277">
    <property type="component" value="Unassembled WGS sequence"/>
</dbReference>
<dbReference type="InterPro" id="IPR029068">
    <property type="entry name" value="Glyas_Bleomycin-R_OHBP_Dase"/>
</dbReference>
<feature type="domain" description="Glyoxalase/fosfomycin resistance/dioxygenase" evidence="1">
    <location>
        <begin position="6"/>
        <end position="106"/>
    </location>
</feature>
<keyword evidence="3" id="KW-1185">Reference proteome</keyword>
<dbReference type="OrthoDB" id="9795306at2"/>
<dbReference type="Gene3D" id="3.30.720.110">
    <property type="match status" value="1"/>
</dbReference>
<dbReference type="Gene3D" id="3.30.720.120">
    <property type="match status" value="1"/>
</dbReference>
<name>A0A419T958_9FIRM</name>
<evidence type="ECO:0000313" key="2">
    <source>
        <dbReference type="EMBL" id="RKD34003.1"/>
    </source>
</evidence>
<dbReference type="AlphaFoldDB" id="A0A419T958"/>